<dbReference type="EMBL" id="AEJB01000272">
    <property type="protein sequence ID" value="ELP67640.1"/>
    <property type="molecule type" value="Genomic_DNA"/>
</dbReference>
<dbReference type="PATRIC" id="fig|698760.3.peg.3631"/>
<name>L7FAG5_STRT8</name>
<keyword evidence="2" id="KW-1185">Reference proteome</keyword>
<dbReference type="AlphaFoldDB" id="L7FAG5"/>
<dbReference type="RefSeq" id="WP_006377166.1">
    <property type="nucleotide sequence ID" value="NZ_AEJB01000272.1"/>
</dbReference>
<dbReference type="Proteomes" id="UP000010931">
    <property type="component" value="Unassembled WGS sequence"/>
</dbReference>
<proteinExistence type="predicted"/>
<evidence type="ECO:0000313" key="1">
    <source>
        <dbReference type="EMBL" id="ELP67640.1"/>
    </source>
</evidence>
<sequence>MERDQLARLTMDALSFALLKDTDRTADALDEIGTSGDPFDMYSACCGFAEIAKRAMVKVLGDKPNLAAGDMWMIEELKPGGLDADPAKTFAVRFLIAYANDDKDMTPALFRAALEAGPDLFTESVCALLGDAADLHRLSQRSAG</sequence>
<organism evidence="1 2">
    <name type="scientific">Streptomyces turgidiscabies (strain Car8)</name>
    <dbReference type="NCBI Taxonomy" id="698760"/>
    <lineage>
        <taxon>Bacteria</taxon>
        <taxon>Bacillati</taxon>
        <taxon>Actinomycetota</taxon>
        <taxon>Actinomycetes</taxon>
        <taxon>Kitasatosporales</taxon>
        <taxon>Streptomycetaceae</taxon>
        <taxon>Streptomyces</taxon>
    </lineage>
</organism>
<gene>
    <name evidence="1" type="ORF">STRTUCAR8_08617</name>
</gene>
<evidence type="ECO:0000313" key="2">
    <source>
        <dbReference type="Proteomes" id="UP000010931"/>
    </source>
</evidence>
<protein>
    <submittedName>
        <fullName evidence="1">Uncharacterized protein</fullName>
    </submittedName>
</protein>
<accession>L7FAG5</accession>
<comment type="caution">
    <text evidence="1">The sequence shown here is derived from an EMBL/GenBank/DDBJ whole genome shotgun (WGS) entry which is preliminary data.</text>
</comment>
<reference evidence="1 2" key="1">
    <citation type="journal article" date="2011" name="Plasmid">
        <title>Streptomyces turgidiscabies Car8 contains a modular pathogenicity island that shares virulence genes with other actinobacterial plant pathogens.</title>
        <authorList>
            <person name="Huguet-Tapia J.C."/>
            <person name="Badger J.H."/>
            <person name="Loria R."/>
            <person name="Pettis G.S."/>
        </authorList>
    </citation>
    <scope>NUCLEOTIDE SEQUENCE [LARGE SCALE GENOMIC DNA]</scope>
    <source>
        <strain evidence="1 2">Car8</strain>
    </source>
</reference>